<accession>A0A8H3ARC9</accession>
<organism evidence="1 2">
    <name type="scientific">Rhizoctonia solani</name>
    <dbReference type="NCBI Taxonomy" id="456999"/>
    <lineage>
        <taxon>Eukaryota</taxon>
        <taxon>Fungi</taxon>
        <taxon>Dikarya</taxon>
        <taxon>Basidiomycota</taxon>
        <taxon>Agaricomycotina</taxon>
        <taxon>Agaricomycetes</taxon>
        <taxon>Cantharellales</taxon>
        <taxon>Ceratobasidiaceae</taxon>
        <taxon>Rhizoctonia</taxon>
    </lineage>
</organism>
<protein>
    <recommendedName>
        <fullName evidence="3">BTB domain-containing protein</fullName>
    </recommendedName>
</protein>
<evidence type="ECO:0000313" key="1">
    <source>
        <dbReference type="EMBL" id="CAE6434638.1"/>
    </source>
</evidence>
<dbReference type="Proteomes" id="UP000663831">
    <property type="component" value="Unassembled WGS sequence"/>
</dbReference>
<evidence type="ECO:0008006" key="3">
    <source>
        <dbReference type="Google" id="ProtNLM"/>
    </source>
</evidence>
<dbReference type="SUPFAM" id="SSF54695">
    <property type="entry name" value="POZ domain"/>
    <property type="match status" value="1"/>
</dbReference>
<dbReference type="InterPro" id="IPR011333">
    <property type="entry name" value="SKP1/BTB/POZ_sf"/>
</dbReference>
<dbReference type="Gene3D" id="3.30.710.10">
    <property type="entry name" value="Potassium Channel Kv1.1, Chain A"/>
    <property type="match status" value="1"/>
</dbReference>
<name>A0A8H3ARC9_9AGAM</name>
<evidence type="ECO:0000313" key="2">
    <source>
        <dbReference type="Proteomes" id="UP000663831"/>
    </source>
</evidence>
<dbReference type="EMBL" id="CAJMWV010001342">
    <property type="protein sequence ID" value="CAE6434638.1"/>
    <property type="molecule type" value="Genomic_DNA"/>
</dbReference>
<proteinExistence type="predicted"/>
<sequence length="225" mass="25647">MADEHIYHIVVQGVEFELTRSQVEFDSPNYFSTSFLGDFRESRTRRMKIARDPDLFKIIIKYLTGYQVLPLSASLVPNDMTAEAALANLRADAMFYQLDGLVHAIDEIDIPHVAMMKADERYLAFLGVNTCYAHPLNLVNIVHDVKNWIVMPVAPDGQLKPPFHELDLPESATTFDELLVLSAVQGVLKDNLGKRYRNHWKLVGYKMESPTRSAHKTIILVERSM</sequence>
<dbReference type="OrthoDB" id="2370221at2759"/>
<reference evidence="1" key="1">
    <citation type="submission" date="2021-01" db="EMBL/GenBank/DDBJ databases">
        <authorList>
            <person name="Kaushik A."/>
        </authorList>
    </citation>
    <scope>NUCLEOTIDE SEQUENCE</scope>
    <source>
        <strain evidence="1">AG3-1AP</strain>
    </source>
</reference>
<dbReference type="PANTHER" id="PTHR31758">
    <property type="entry name" value="BTB/POZ DOMAIN-CONTAINING PROTEIN YLR108C"/>
    <property type="match status" value="1"/>
</dbReference>
<dbReference type="AlphaFoldDB" id="A0A8H3ARC9"/>
<dbReference type="PANTHER" id="PTHR31758:SF2">
    <property type="entry name" value="BTB_POZ DOMAIN-CONTAINING PROTEIN YLR108C"/>
    <property type="match status" value="1"/>
</dbReference>
<gene>
    <name evidence="1" type="ORF">RDB_LOCUS47031</name>
</gene>
<comment type="caution">
    <text evidence="1">The sequence shown here is derived from an EMBL/GenBank/DDBJ whole genome shotgun (WGS) entry which is preliminary data.</text>
</comment>